<dbReference type="InterPro" id="IPR000668">
    <property type="entry name" value="Peptidase_C1A_C"/>
</dbReference>
<dbReference type="SUPFAM" id="SSF54001">
    <property type="entry name" value="Cysteine proteinases"/>
    <property type="match status" value="1"/>
</dbReference>
<evidence type="ECO:0000256" key="2">
    <source>
        <dbReference type="ARBA" id="ARBA00008455"/>
    </source>
</evidence>
<dbReference type="Proteomes" id="UP000195521">
    <property type="component" value="Unassembled WGS sequence"/>
</dbReference>
<dbReference type="InterPro" id="IPR039417">
    <property type="entry name" value="Peptidase_C1A_papain-like"/>
</dbReference>
<dbReference type="GO" id="GO:0006508">
    <property type="term" value="P:proteolysis"/>
    <property type="evidence" value="ECO:0007669"/>
    <property type="project" value="InterPro"/>
</dbReference>
<dbReference type="GeneID" id="39747641"/>
<keyword evidence="7" id="KW-0865">Zymogen</keyword>
<organism evidence="13 14">
    <name type="scientific">Plasmodium gonderi</name>
    <dbReference type="NCBI Taxonomy" id="77519"/>
    <lineage>
        <taxon>Eukaryota</taxon>
        <taxon>Sar</taxon>
        <taxon>Alveolata</taxon>
        <taxon>Apicomplexa</taxon>
        <taxon>Aconoidasida</taxon>
        <taxon>Haemosporida</taxon>
        <taxon>Plasmodiidae</taxon>
        <taxon>Plasmodium</taxon>
        <taxon>Plasmodium (Plasmodium)</taxon>
    </lineage>
</organism>
<dbReference type="RefSeq" id="XP_028543512.1">
    <property type="nucleotide sequence ID" value="XM_028687711.1"/>
</dbReference>
<dbReference type="OMA" id="ATHLHHY"/>
<dbReference type="InterPro" id="IPR013128">
    <property type="entry name" value="Peptidase_C1A"/>
</dbReference>
<evidence type="ECO:0000313" key="13">
    <source>
        <dbReference type="EMBL" id="GAW80923.1"/>
    </source>
</evidence>
<dbReference type="Pfam" id="PF00112">
    <property type="entry name" value="Peptidase_C1"/>
    <property type="match status" value="1"/>
</dbReference>
<proteinExistence type="inferred from homology"/>
<evidence type="ECO:0000256" key="6">
    <source>
        <dbReference type="ARBA" id="ARBA00023136"/>
    </source>
</evidence>
<evidence type="ECO:0000256" key="5">
    <source>
        <dbReference type="ARBA" id="ARBA00022989"/>
    </source>
</evidence>
<dbReference type="GO" id="GO:0008234">
    <property type="term" value="F:cysteine-type peptidase activity"/>
    <property type="evidence" value="ECO:0007669"/>
    <property type="project" value="InterPro"/>
</dbReference>
<sequence length="491" mass="56677">MEYHIEYTSDKSHKPEKELFVEKSFNEKSSKRNKNILIVLSISAICLFAGSTVYFTRTGKENNNHFYGNSIDEHNNDDYIITSLLKSKGGKKFIVSKLEELIVTHLKNGELDSEKEQLINLKEKKGDDRRYNNAVVSESKKRVGNLKASRIINDINFFDTRFLMTNIETVNAFYLFMKKHGKKYKTSEEMQERFLAFSENLKKIERHNSNPNILYKTGLNQYSDLSFEELKKSILISKRDLRKILGDSPYMTSYDDAIKKYKSPNAIVENIHYDWRELNAVTPVKNQGMCGSCWAFAVVGSVESQYAIRRNQQVSISEQELVDCSAKNLGCYGGLAGYAFDDMIELGFFCAEEDYPYFGVQPLQCRTNQCKKKYTIKSYVQIPSDKFKEAIQFLGPLTVDIDADDDFAIYTEGIYNSDSNDETNHEVMLVGYGMEEIFNNQLNKNEKHYYYIIKNSWGTTWGEKGFMRIETDELGLKKTNNMSVAYVPLLD</sequence>
<dbReference type="EMBL" id="BDQF01000010">
    <property type="protein sequence ID" value="GAW80923.1"/>
    <property type="molecule type" value="Genomic_DNA"/>
</dbReference>
<feature type="transmembrane region" description="Helical" evidence="10">
    <location>
        <begin position="36"/>
        <end position="55"/>
    </location>
</feature>
<dbReference type="PRINTS" id="PR00705">
    <property type="entry name" value="PAPAIN"/>
</dbReference>
<dbReference type="SMART" id="SM00645">
    <property type="entry name" value="Pept_C1"/>
    <property type="match status" value="1"/>
</dbReference>
<keyword evidence="4" id="KW-0735">Signal-anchor</keyword>
<dbReference type="Pfam" id="PF08246">
    <property type="entry name" value="Inhibitor_I29"/>
    <property type="match status" value="1"/>
</dbReference>
<gene>
    <name evidence="13" type="ORF">PGO_091220</name>
</gene>
<dbReference type="InterPro" id="IPR000169">
    <property type="entry name" value="Pept_cys_AS"/>
</dbReference>
<comment type="subcellular location">
    <subcellularLocation>
        <location evidence="1">Membrane</location>
        <topology evidence="1">Single-pass type II membrane protein</topology>
    </subcellularLocation>
</comment>
<evidence type="ECO:0000256" key="10">
    <source>
        <dbReference type="SAM" id="Phobius"/>
    </source>
</evidence>
<accession>A0A1Y1JKH2</accession>
<keyword evidence="8" id="KW-1015">Disulfide bond</keyword>
<evidence type="ECO:0000256" key="8">
    <source>
        <dbReference type="ARBA" id="ARBA00023157"/>
    </source>
</evidence>
<dbReference type="OrthoDB" id="190265at2759"/>
<dbReference type="InterPro" id="IPR013201">
    <property type="entry name" value="Prot_inhib_I29"/>
</dbReference>
<evidence type="ECO:0000256" key="4">
    <source>
        <dbReference type="ARBA" id="ARBA00022968"/>
    </source>
</evidence>
<dbReference type="Gene3D" id="1.10.287.2250">
    <property type="match status" value="1"/>
</dbReference>
<dbReference type="PROSITE" id="PS00139">
    <property type="entry name" value="THIOL_PROTEASE_CYS"/>
    <property type="match status" value="1"/>
</dbReference>
<dbReference type="SMART" id="SM00848">
    <property type="entry name" value="Inhibitor_I29"/>
    <property type="match status" value="1"/>
</dbReference>
<evidence type="ECO:0000256" key="1">
    <source>
        <dbReference type="ARBA" id="ARBA00004606"/>
    </source>
</evidence>
<evidence type="ECO:0000256" key="3">
    <source>
        <dbReference type="ARBA" id="ARBA00022692"/>
    </source>
</evidence>
<dbReference type="CDD" id="cd02248">
    <property type="entry name" value="Peptidase_C1A"/>
    <property type="match status" value="1"/>
</dbReference>
<feature type="domain" description="Cathepsin propeptide inhibitor" evidence="12">
    <location>
        <begin position="173"/>
        <end position="230"/>
    </location>
</feature>
<evidence type="ECO:0000256" key="9">
    <source>
        <dbReference type="ARBA" id="ARBA00023180"/>
    </source>
</evidence>
<evidence type="ECO:0000313" key="14">
    <source>
        <dbReference type="Proteomes" id="UP000195521"/>
    </source>
</evidence>
<dbReference type="GO" id="GO:0016020">
    <property type="term" value="C:membrane"/>
    <property type="evidence" value="ECO:0007669"/>
    <property type="project" value="UniProtKB-SubCell"/>
</dbReference>
<keyword evidence="14" id="KW-1185">Reference proteome</keyword>
<dbReference type="InterPro" id="IPR038765">
    <property type="entry name" value="Papain-like_cys_pep_sf"/>
</dbReference>
<comment type="caution">
    <text evidence="13">The sequence shown here is derived from an EMBL/GenBank/DDBJ whole genome shotgun (WGS) entry which is preliminary data.</text>
</comment>
<keyword evidence="5 10" id="KW-1133">Transmembrane helix</keyword>
<dbReference type="InterPro" id="IPR025660">
    <property type="entry name" value="Pept_his_AS"/>
</dbReference>
<dbReference type="PANTHER" id="PTHR12411">
    <property type="entry name" value="CYSTEINE PROTEASE FAMILY C1-RELATED"/>
    <property type="match status" value="1"/>
</dbReference>
<keyword evidence="3 10" id="KW-0812">Transmembrane</keyword>
<dbReference type="AlphaFoldDB" id="A0A1Y1JKH2"/>
<name>A0A1Y1JKH2_PLAGO</name>
<evidence type="ECO:0000259" key="12">
    <source>
        <dbReference type="SMART" id="SM00848"/>
    </source>
</evidence>
<keyword evidence="9" id="KW-0325">Glycoprotein</keyword>
<feature type="domain" description="Peptidase C1A papain C-terminal" evidence="11">
    <location>
        <begin position="269"/>
        <end position="489"/>
    </location>
</feature>
<comment type="similarity">
    <text evidence="2">Belongs to the peptidase C1 family.</text>
</comment>
<dbReference type="Gene3D" id="3.90.70.10">
    <property type="entry name" value="Cysteine proteinases"/>
    <property type="match status" value="1"/>
</dbReference>
<evidence type="ECO:0000259" key="11">
    <source>
        <dbReference type="SMART" id="SM00645"/>
    </source>
</evidence>
<reference evidence="14" key="1">
    <citation type="submission" date="2017-04" db="EMBL/GenBank/DDBJ databases">
        <title>Plasmodium gonderi genome.</title>
        <authorList>
            <person name="Arisue N."/>
            <person name="Honma H."/>
            <person name="Kawai S."/>
            <person name="Tougan T."/>
            <person name="Tanabe K."/>
            <person name="Horii T."/>
        </authorList>
    </citation>
    <scope>NUCLEOTIDE SEQUENCE [LARGE SCALE GENOMIC DNA]</scope>
    <source>
        <strain evidence="14">ATCC 30045</strain>
    </source>
</reference>
<keyword evidence="6 10" id="KW-0472">Membrane</keyword>
<evidence type="ECO:0000256" key="7">
    <source>
        <dbReference type="ARBA" id="ARBA00023145"/>
    </source>
</evidence>
<dbReference type="PROSITE" id="PS00639">
    <property type="entry name" value="THIOL_PROTEASE_HIS"/>
    <property type="match status" value="1"/>
</dbReference>
<protein>
    <submittedName>
        <fullName evidence="13">Cysteine proteinase gondepain 4</fullName>
    </submittedName>
</protein>